<evidence type="ECO:0000313" key="5">
    <source>
        <dbReference type="Proteomes" id="UP001365846"/>
    </source>
</evidence>
<dbReference type="Proteomes" id="UP001365846">
    <property type="component" value="Unassembled WGS sequence"/>
</dbReference>
<feature type="chain" id="PRO_5047377928" evidence="3">
    <location>
        <begin position="31"/>
        <end position="712"/>
    </location>
</feature>
<gene>
    <name evidence="4" type="ORF">WKW77_11530</name>
</gene>
<dbReference type="Pfam" id="PF20245">
    <property type="entry name" value="DUF6600"/>
    <property type="match status" value="1"/>
</dbReference>
<comment type="caution">
    <text evidence="4">The sequence shown here is derived from an EMBL/GenBank/DDBJ whole genome shotgun (WGS) entry which is preliminary data.</text>
</comment>
<feature type="region of interest" description="Disordered" evidence="2">
    <location>
        <begin position="421"/>
        <end position="452"/>
    </location>
</feature>
<feature type="compositionally biased region" description="Low complexity" evidence="2">
    <location>
        <begin position="702"/>
        <end position="712"/>
    </location>
</feature>
<dbReference type="PANTHER" id="PTHR32083">
    <property type="entry name" value="CILIA AND FLAGELLA-ASSOCIATED PROTEIN 58-RELATED"/>
    <property type="match status" value="1"/>
</dbReference>
<reference evidence="4 5" key="1">
    <citation type="submission" date="2024-03" db="EMBL/GenBank/DDBJ databases">
        <title>Novel species of the genus Variovorax.</title>
        <authorList>
            <person name="Liu Q."/>
            <person name="Xin Y.-H."/>
        </authorList>
    </citation>
    <scope>NUCLEOTIDE SEQUENCE [LARGE SCALE GENOMIC DNA]</scope>
    <source>
        <strain evidence="4 5">KACC 18899</strain>
    </source>
</reference>
<feature type="compositionally biased region" description="Low complexity" evidence="2">
    <location>
        <begin position="542"/>
        <end position="693"/>
    </location>
</feature>
<dbReference type="RefSeq" id="WP_340356972.1">
    <property type="nucleotide sequence ID" value="NZ_JBBKZU010000004.1"/>
</dbReference>
<feature type="signal peptide" evidence="3">
    <location>
        <begin position="1"/>
        <end position="30"/>
    </location>
</feature>
<name>A0ABU8VFJ0_9BURK</name>
<accession>A0ABU8VFJ0</accession>
<evidence type="ECO:0000313" key="4">
    <source>
        <dbReference type="EMBL" id="MEJ8811699.1"/>
    </source>
</evidence>
<keyword evidence="5" id="KW-1185">Reference proteome</keyword>
<sequence length="712" mass="78239">MNPRSLLPKRSAAGWLLGLLMLFVGLNAAAQQDPPGRVGRINFQQGTVSVSPAGDDNWYQADPNRPLIAGDRVWTDRNSRAEIYVGSTAVRLDEQTAITLSELDDQTLRVTATQGDVQMRVRDELAGQRIEIDTANLATIIERPGDLRLDSDPVAGTTRVAVAAGGVTLFGENGESMRLDAHQQLTVSGRNLAQDTGAPPRGASDFDRWVAERDRLDDQSTSARYVSRDMLGYQQLDAYGDWQSDPTYGQVWYPRDVDAGWAPYQYGQWVDIAPWGWTWIDAAPWGFAPMHYGRWARIGPRWGWVPGRPHTRPVYAPALVGFVGGGIAGGQLAISGGRQGVGWFPLAPGEAWRPGYRASQRYIDAANHAALGPRMPSTHVAFANRQLPGATTIVPVDAFGRAPVGRRDFVQIPHDRLAGVPVGMGAPIPPHGGSDRSPGGRFGFGRPAAPPPAAIQAAQQQQFQQALQIQQAQQHQRQQTEMQQRATAQAMQAQTQQMQQAQRQMLEAQQRAAAQAVQAQQHQQAQQAQQIQQAQRAQAEAQQRAAAQALQGQRQQQEAQQRAAAQAMQAQQAQQAQQVQQAQRAQAEAQERAAAQAMQAQRQQQEAQQRAAAQAQQVQQAQRAQAEAQQRAAAQAMQAQQAQQMQMQRQQMEMQQRAAQAQAQQMQQQQQAAMRAQQQQQAQQQQAMRQAQEARPRGPGRPGQDQGQPDRP</sequence>
<protein>
    <submittedName>
        <fullName evidence="4">DUF6600 domain-containing protein</fullName>
    </submittedName>
</protein>
<keyword evidence="3" id="KW-0732">Signal</keyword>
<evidence type="ECO:0000256" key="1">
    <source>
        <dbReference type="ARBA" id="ARBA00023054"/>
    </source>
</evidence>
<evidence type="ECO:0000256" key="2">
    <source>
        <dbReference type="SAM" id="MobiDB-lite"/>
    </source>
</evidence>
<dbReference type="PANTHER" id="PTHR32083:SF48">
    <property type="entry name" value="TRANS-GOLGI NETWORK-LOCALIZED SYP41-INTERACTING PROTEIN 1"/>
    <property type="match status" value="1"/>
</dbReference>
<feature type="region of interest" description="Disordered" evidence="2">
    <location>
        <begin position="542"/>
        <end position="712"/>
    </location>
</feature>
<feature type="compositionally biased region" description="Low complexity" evidence="2">
    <location>
        <begin position="435"/>
        <end position="447"/>
    </location>
</feature>
<dbReference type="EMBL" id="JBBKZU010000004">
    <property type="protein sequence ID" value="MEJ8811699.1"/>
    <property type="molecule type" value="Genomic_DNA"/>
</dbReference>
<proteinExistence type="predicted"/>
<keyword evidence="1" id="KW-0175">Coiled coil</keyword>
<evidence type="ECO:0000256" key="3">
    <source>
        <dbReference type="SAM" id="SignalP"/>
    </source>
</evidence>
<dbReference type="InterPro" id="IPR046535">
    <property type="entry name" value="DUF6600"/>
</dbReference>
<organism evidence="4 5">
    <name type="scientific">Variovorax ureilyticus</name>
    <dbReference type="NCBI Taxonomy" id="1836198"/>
    <lineage>
        <taxon>Bacteria</taxon>
        <taxon>Pseudomonadati</taxon>
        <taxon>Pseudomonadota</taxon>
        <taxon>Betaproteobacteria</taxon>
        <taxon>Burkholderiales</taxon>
        <taxon>Comamonadaceae</taxon>
        <taxon>Variovorax</taxon>
    </lineage>
</organism>